<keyword evidence="7" id="KW-0966">Cell projection</keyword>
<dbReference type="GO" id="GO:0071978">
    <property type="term" value="P:bacterial-type flagellum-dependent swarming motility"/>
    <property type="evidence" value="ECO:0007669"/>
    <property type="project" value="TreeGrafter"/>
</dbReference>
<dbReference type="EMBL" id="JAQIFT010000049">
    <property type="protein sequence ID" value="MDA3732581.1"/>
    <property type="molecule type" value="Genomic_DNA"/>
</dbReference>
<evidence type="ECO:0000256" key="5">
    <source>
        <dbReference type="ARBA" id="ARBA00024934"/>
    </source>
</evidence>
<dbReference type="PANTHER" id="PTHR30435">
    <property type="entry name" value="FLAGELLAR PROTEIN"/>
    <property type="match status" value="1"/>
</dbReference>
<comment type="similarity">
    <text evidence="2 6">Belongs to the flagella basal body rod proteins family.</text>
</comment>
<sequence>MMFRDIDVTNKVLDATMMKFGAVVGNVTNVDTPGYKRQEVSFETQLESEIQKNGTKNITVENLSPVTYTDRSTLSYRIDGNNVDIDKEMSELAQVKLRYDALIQRANAQIRRYTYILQNIK</sequence>
<keyword evidence="4 6" id="KW-0975">Bacterial flagellum</keyword>
<evidence type="ECO:0000256" key="2">
    <source>
        <dbReference type="ARBA" id="ARBA00009677"/>
    </source>
</evidence>
<comment type="function">
    <text evidence="5 6">Structural component of flagellum, the bacterial motility apparatus. Part of the rod structure of flagellar basal body.</text>
</comment>
<evidence type="ECO:0000313" key="7">
    <source>
        <dbReference type="EMBL" id="MDA3732581.1"/>
    </source>
</evidence>
<reference evidence="7" key="1">
    <citation type="journal article" date="2023" name="Int. J. Syst. Evol. Microbiol.">
        <title>&lt;i&gt;Holtiella tumoricola&lt;/i&gt; gen. nov. sp. nov., isolated from a human clinical sample.</title>
        <authorList>
            <person name="Allen-Vercoe E."/>
            <person name="Daigneault M.C."/>
            <person name="Vancuren S.J."/>
            <person name="Cochrane K."/>
            <person name="O'Neal L.L."/>
            <person name="Sankaranarayanan K."/>
            <person name="Lawson P.A."/>
        </authorList>
    </citation>
    <scope>NUCLEOTIDE SEQUENCE</scope>
    <source>
        <strain evidence="7">CC70A</strain>
    </source>
</reference>
<keyword evidence="7" id="KW-0282">Flagellum</keyword>
<proteinExistence type="inferred from homology"/>
<dbReference type="Proteomes" id="UP001169242">
    <property type="component" value="Unassembled WGS sequence"/>
</dbReference>
<evidence type="ECO:0000256" key="3">
    <source>
        <dbReference type="ARBA" id="ARBA00014376"/>
    </source>
</evidence>
<evidence type="ECO:0000256" key="6">
    <source>
        <dbReference type="PIRNR" id="PIRNR002889"/>
    </source>
</evidence>
<dbReference type="PANTHER" id="PTHR30435:SF12">
    <property type="entry name" value="FLAGELLAR BASAL BODY ROD PROTEIN FLGB"/>
    <property type="match status" value="1"/>
</dbReference>
<comment type="subcellular location">
    <subcellularLocation>
        <location evidence="1 6">Bacterial flagellum basal body</location>
    </subcellularLocation>
</comment>
<comment type="caution">
    <text evidence="7">The sequence shown here is derived from an EMBL/GenBank/DDBJ whole genome shotgun (WGS) entry which is preliminary data.</text>
</comment>
<dbReference type="PIRSF" id="PIRSF002889">
    <property type="entry name" value="Rod_FlgB"/>
    <property type="match status" value="1"/>
</dbReference>
<evidence type="ECO:0000256" key="1">
    <source>
        <dbReference type="ARBA" id="ARBA00004117"/>
    </source>
</evidence>
<organism evidence="7 8">
    <name type="scientific">Holtiella tumoricola</name>
    <dbReference type="NCBI Taxonomy" id="3018743"/>
    <lineage>
        <taxon>Bacteria</taxon>
        <taxon>Bacillati</taxon>
        <taxon>Bacillota</taxon>
        <taxon>Clostridia</taxon>
        <taxon>Lachnospirales</taxon>
        <taxon>Cellulosilyticaceae</taxon>
        <taxon>Holtiella</taxon>
    </lineage>
</organism>
<dbReference type="InterPro" id="IPR006300">
    <property type="entry name" value="FlgB"/>
</dbReference>
<dbReference type="NCBIfam" id="TIGR01396">
    <property type="entry name" value="FlgB"/>
    <property type="match status" value="1"/>
</dbReference>
<accession>A0AA42DPS2</accession>
<gene>
    <name evidence="7" type="primary">flgB</name>
    <name evidence="7" type="ORF">PBV87_13900</name>
</gene>
<dbReference type="GO" id="GO:0030694">
    <property type="term" value="C:bacterial-type flagellum basal body, rod"/>
    <property type="evidence" value="ECO:0007669"/>
    <property type="project" value="InterPro"/>
</dbReference>
<evidence type="ECO:0000256" key="4">
    <source>
        <dbReference type="ARBA" id="ARBA00023143"/>
    </source>
</evidence>
<name>A0AA42DPS2_9FIRM</name>
<dbReference type="RefSeq" id="WP_271012660.1">
    <property type="nucleotide sequence ID" value="NZ_JAQIFT010000049.1"/>
</dbReference>
<comment type="subunit">
    <text evidence="6">The basal body constitutes a major portion of the flagellar organelle and consists of a number of rings mounted on a central rod.</text>
</comment>
<protein>
    <recommendedName>
        <fullName evidence="3 6">Flagellar basal body rod protein FlgB</fullName>
    </recommendedName>
</protein>
<keyword evidence="8" id="KW-1185">Reference proteome</keyword>
<keyword evidence="7" id="KW-0969">Cilium</keyword>
<dbReference type="AlphaFoldDB" id="A0AA42DPS2"/>
<evidence type="ECO:0000313" key="8">
    <source>
        <dbReference type="Proteomes" id="UP001169242"/>
    </source>
</evidence>